<comment type="caution">
    <text evidence="2">The sequence shown here is derived from an EMBL/GenBank/DDBJ whole genome shotgun (WGS) entry which is preliminary data.</text>
</comment>
<dbReference type="OrthoDB" id="1524186at2"/>
<dbReference type="GO" id="GO:0003677">
    <property type="term" value="F:DNA binding"/>
    <property type="evidence" value="ECO:0007669"/>
    <property type="project" value="InterPro"/>
</dbReference>
<dbReference type="PROSITE" id="PS50943">
    <property type="entry name" value="HTH_CROC1"/>
    <property type="match status" value="1"/>
</dbReference>
<gene>
    <name evidence="2" type="ORF">DesfrDRAFT_2483</name>
</gene>
<protein>
    <submittedName>
        <fullName evidence="2">Helix-turn-helix domain protein</fullName>
    </submittedName>
</protein>
<dbReference type="InterPro" id="IPR001387">
    <property type="entry name" value="Cro/C1-type_HTH"/>
</dbReference>
<dbReference type="Gene3D" id="1.10.260.40">
    <property type="entry name" value="lambda repressor-like DNA-binding domains"/>
    <property type="match status" value="1"/>
</dbReference>
<dbReference type="Pfam" id="PF07022">
    <property type="entry name" value="Phage_CI_repr"/>
    <property type="match status" value="1"/>
</dbReference>
<dbReference type="SUPFAM" id="SSF47413">
    <property type="entry name" value="lambda repressor-like DNA-binding domains"/>
    <property type="match status" value="1"/>
</dbReference>
<dbReference type="RefSeq" id="WP_005994314.1">
    <property type="nucleotide sequence ID" value="NZ_AECZ01000016.1"/>
</dbReference>
<evidence type="ECO:0000313" key="2">
    <source>
        <dbReference type="EMBL" id="EFL50722.1"/>
    </source>
</evidence>
<dbReference type="GO" id="GO:0045892">
    <property type="term" value="P:negative regulation of DNA-templated transcription"/>
    <property type="evidence" value="ECO:0007669"/>
    <property type="project" value="InterPro"/>
</dbReference>
<dbReference type="InterPro" id="IPR010744">
    <property type="entry name" value="Phage_CI_N"/>
</dbReference>
<name>E1JXY4_SOLFR</name>
<proteinExistence type="predicted"/>
<dbReference type="InterPro" id="IPR010982">
    <property type="entry name" value="Lambda_DNA-bd_dom_sf"/>
</dbReference>
<dbReference type="CDD" id="cd00093">
    <property type="entry name" value="HTH_XRE"/>
    <property type="match status" value="1"/>
</dbReference>
<evidence type="ECO:0000259" key="1">
    <source>
        <dbReference type="PROSITE" id="PS50943"/>
    </source>
</evidence>
<evidence type="ECO:0000313" key="3">
    <source>
        <dbReference type="Proteomes" id="UP000006250"/>
    </source>
</evidence>
<keyword evidence="3" id="KW-1185">Reference proteome</keyword>
<dbReference type="EMBL" id="AECZ01000016">
    <property type="protein sequence ID" value="EFL50722.1"/>
    <property type="molecule type" value="Genomic_DNA"/>
</dbReference>
<feature type="domain" description="HTH cro/C1-type" evidence="1">
    <location>
        <begin position="23"/>
        <end position="62"/>
    </location>
</feature>
<accession>E1JXY4</accession>
<dbReference type="Proteomes" id="UP000006250">
    <property type="component" value="Unassembled WGS sequence"/>
</dbReference>
<reference evidence="2 3" key="1">
    <citation type="submission" date="2010-08" db="EMBL/GenBank/DDBJ databases">
        <title>The draft genome of Desulfovibrio fructosovorans JJ.</title>
        <authorList>
            <consortium name="US DOE Joint Genome Institute (JGI-PGF)"/>
            <person name="Lucas S."/>
            <person name="Copeland A."/>
            <person name="Lapidus A."/>
            <person name="Cheng J.-F."/>
            <person name="Bruce D."/>
            <person name="Goodwin L."/>
            <person name="Pitluck S."/>
            <person name="Land M.L."/>
            <person name="Hauser L."/>
            <person name="Chang Y.-J."/>
            <person name="Jeffries C."/>
            <person name="Wall J.D."/>
            <person name="Stahl D.A."/>
            <person name="Arkin A.P."/>
            <person name="Dehal P."/>
            <person name="Stolyar S.M."/>
            <person name="Hazen T.C."/>
            <person name="Woyke T.J."/>
        </authorList>
    </citation>
    <scope>NUCLEOTIDE SEQUENCE [LARGE SCALE GENOMIC DNA]</scope>
    <source>
        <strain evidence="2 3">JJ</strain>
    </source>
</reference>
<organism evidence="2 3">
    <name type="scientific">Solidesulfovibrio fructosivorans JJ]</name>
    <dbReference type="NCBI Taxonomy" id="596151"/>
    <lineage>
        <taxon>Bacteria</taxon>
        <taxon>Pseudomonadati</taxon>
        <taxon>Thermodesulfobacteriota</taxon>
        <taxon>Desulfovibrionia</taxon>
        <taxon>Desulfovibrionales</taxon>
        <taxon>Desulfovibrionaceae</taxon>
        <taxon>Solidesulfovibrio</taxon>
    </lineage>
</organism>
<dbReference type="AlphaFoldDB" id="E1JXY4"/>
<sequence>MEIHDRLELTLRKIPGENVEEKAKVMGVAGPTLYAYLRGKRVPSTEFLLNLKAKTGVSLDWLLTGECVGEKSNEIDQEYLAAVEERLNVLIQSGVPIKPKIRYFINNYNKLLTESYNFLINDYDIKDIDDGLKKILPFLKITFTLTYPVDDCTEEPEPQFRESEPI</sequence>